<protein>
    <submittedName>
        <fullName evidence="2">Purine nucleoside permease</fullName>
    </submittedName>
</protein>
<dbReference type="PANTHER" id="PTHR38643">
    <property type="entry name" value="PURINE NUCLEOSIDE PERMEASE C285.05-RELATED"/>
    <property type="match status" value="1"/>
</dbReference>
<dbReference type="Pfam" id="PF06516">
    <property type="entry name" value="NUP"/>
    <property type="match status" value="1"/>
</dbReference>
<accession>A0A4P8ED76</accession>
<evidence type="ECO:0000256" key="1">
    <source>
        <dbReference type="SAM" id="SignalP"/>
    </source>
</evidence>
<dbReference type="EMBL" id="CP039964">
    <property type="protein sequence ID" value="QCO54699.1"/>
    <property type="molecule type" value="Genomic_DNA"/>
</dbReference>
<dbReference type="SUPFAM" id="SSF53167">
    <property type="entry name" value="Purine and uridine phosphorylases"/>
    <property type="match status" value="1"/>
</dbReference>
<organism evidence="2 3">
    <name type="scientific">Pseudorhodobacter turbinis</name>
    <dbReference type="NCBI Taxonomy" id="2500533"/>
    <lineage>
        <taxon>Bacteria</taxon>
        <taxon>Pseudomonadati</taxon>
        <taxon>Pseudomonadota</taxon>
        <taxon>Alphaproteobacteria</taxon>
        <taxon>Rhodobacterales</taxon>
        <taxon>Paracoccaceae</taxon>
        <taxon>Pseudorhodobacter</taxon>
    </lineage>
</organism>
<dbReference type="GO" id="GO:0009116">
    <property type="term" value="P:nucleoside metabolic process"/>
    <property type="evidence" value="ECO:0007669"/>
    <property type="project" value="InterPro"/>
</dbReference>
<dbReference type="OrthoDB" id="4517280at2"/>
<dbReference type="GO" id="GO:0003824">
    <property type="term" value="F:catalytic activity"/>
    <property type="evidence" value="ECO:0007669"/>
    <property type="project" value="InterPro"/>
</dbReference>
<dbReference type="PANTHER" id="PTHR38643:SF1">
    <property type="entry name" value="PURINE NUCLEOSIDE PERMEASE C285.05-RELATED"/>
    <property type="match status" value="1"/>
</dbReference>
<reference evidence="2 3" key="1">
    <citation type="submission" date="2019-05" db="EMBL/GenBank/DDBJ databases">
        <title>Pseudorhodobacter turbinis sp. nov., isolated from the gut of the Korean turban shell.</title>
        <authorList>
            <person name="Jeong Y.-S."/>
            <person name="Kang W.-R."/>
            <person name="Bae J.-W."/>
        </authorList>
    </citation>
    <scope>NUCLEOTIDE SEQUENCE [LARGE SCALE GENOMIC DNA]</scope>
    <source>
        <strain evidence="2 3">S12M18</strain>
    </source>
</reference>
<dbReference type="RefSeq" id="WP_137192370.1">
    <property type="nucleotide sequence ID" value="NZ_CP039964.1"/>
</dbReference>
<sequence>MRLSIATCTLCATLATPILAQDSAKVAPKVLIITMFGQEAKPWLENEAFSIKTEVPGLNPEYPTVECSDAGLCLMTTAMGFSNAASSVAAVALSPKFDLSQSYVVIAGIGGVDPKDGTLGSAHWAKYVVDADLNHRIDSSEVPEDWSADTIGLGAEIPGEKPKWGAGTEVFALNPDLVDFAYDVTKDVPLVDGETAVAYRAHYDQAAAQGKPFVSICDTLSSDTYWHGSKIAESKEEWVALLTDGKANYCTTQMEDNASLTALKRASEAGLLDFDRVALLRTASNFDRQGHDQSAVESLKAKSGGFPLATENAYRVAKAYAEVILSNWGEWKAAPQVK</sequence>
<proteinExistence type="predicted"/>
<evidence type="ECO:0000313" key="2">
    <source>
        <dbReference type="EMBL" id="QCO54699.1"/>
    </source>
</evidence>
<keyword evidence="1" id="KW-0732">Signal</keyword>
<feature type="chain" id="PRO_5020913736" evidence="1">
    <location>
        <begin position="21"/>
        <end position="338"/>
    </location>
</feature>
<dbReference type="AlphaFoldDB" id="A0A4P8ED76"/>
<gene>
    <name evidence="2" type="ORF">EOK75_02150</name>
</gene>
<dbReference type="PIRSF" id="PIRSF013171">
    <property type="entry name" value="Pur_nuclsid_perm"/>
    <property type="match status" value="1"/>
</dbReference>
<dbReference type="Gene3D" id="3.40.50.1580">
    <property type="entry name" value="Nucleoside phosphorylase domain"/>
    <property type="match status" value="1"/>
</dbReference>
<dbReference type="InterPro" id="IPR035994">
    <property type="entry name" value="Nucleoside_phosphorylase_sf"/>
</dbReference>
<feature type="signal peptide" evidence="1">
    <location>
        <begin position="1"/>
        <end position="20"/>
    </location>
</feature>
<dbReference type="KEGG" id="pseb:EOK75_02150"/>
<evidence type="ECO:0000313" key="3">
    <source>
        <dbReference type="Proteomes" id="UP000298631"/>
    </source>
</evidence>
<dbReference type="GO" id="GO:0055085">
    <property type="term" value="P:transmembrane transport"/>
    <property type="evidence" value="ECO:0007669"/>
    <property type="project" value="InterPro"/>
</dbReference>
<keyword evidence="3" id="KW-1185">Reference proteome</keyword>
<dbReference type="Proteomes" id="UP000298631">
    <property type="component" value="Chromosome"/>
</dbReference>
<name>A0A4P8ED76_9RHOB</name>
<dbReference type="InterPro" id="IPR009486">
    <property type="entry name" value="Pur_nuclsid_perm"/>
</dbReference>